<evidence type="ECO:0000313" key="4">
    <source>
        <dbReference type="Proteomes" id="UP000323994"/>
    </source>
</evidence>
<reference evidence="3 4" key="1">
    <citation type="submission" date="2019-05" db="EMBL/GenBank/DDBJ databases">
        <authorList>
            <person name="Qu J.-H."/>
        </authorList>
    </citation>
    <scope>NUCLEOTIDE SEQUENCE [LARGE SCALE GENOMIC DNA]</scope>
    <source>
        <strain evidence="3 4">NS28</strain>
    </source>
</reference>
<dbReference type="AlphaFoldDB" id="A0A5M8QWH6"/>
<feature type="domain" description="Pvc16 N-terminal" evidence="2">
    <location>
        <begin position="8"/>
        <end position="187"/>
    </location>
</feature>
<dbReference type="RefSeq" id="WP_139012660.1">
    <property type="nucleotide sequence ID" value="NZ_VBSN01000038.1"/>
</dbReference>
<dbReference type="EMBL" id="VBSN01000038">
    <property type="protein sequence ID" value="KAA6439410.1"/>
    <property type="molecule type" value="Genomic_DNA"/>
</dbReference>
<dbReference type="Pfam" id="PF14065">
    <property type="entry name" value="Pvc16_N"/>
    <property type="match status" value="1"/>
</dbReference>
<keyword evidence="4" id="KW-1185">Reference proteome</keyword>
<protein>
    <submittedName>
        <fullName evidence="3">DUF4255 domain-containing protein</fullName>
    </submittedName>
</protein>
<accession>A0A5M8QWH6</accession>
<dbReference type="Proteomes" id="UP000323994">
    <property type="component" value="Unassembled WGS sequence"/>
</dbReference>
<evidence type="ECO:0000313" key="3">
    <source>
        <dbReference type="EMBL" id="KAA6439410.1"/>
    </source>
</evidence>
<sequence>MIYPALKAIAERLNKSIYGKWGDTINGTGDIVQLNNIANISEEKNDLQNRIIITLIKIEEEASLKNTAFYSRITDRKKEKEVRKFNPPVFLNLYLLVSVTKKNYAESLQLLSDTIVFFQAHKNFQTGFNENEQLPEQKVTLELHDIGFQEAFDMWSSLGSKQIPSVMYKMRLLELVDTHESTPMPVILSSNSTFGEFEGRNKEGVPQINSNSMETVNYRPDNH</sequence>
<gene>
    <name evidence="3" type="ORF">FEM33_14215</name>
</gene>
<name>A0A5M8QWH6_9BACT</name>
<evidence type="ECO:0000259" key="2">
    <source>
        <dbReference type="Pfam" id="PF14065"/>
    </source>
</evidence>
<comment type="caution">
    <text evidence="3">The sequence shown here is derived from an EMBL/GenBank/DDBJ whole genome shotgun (WGS) entry which is preliminary data.</text>
</comment>
<dbReference type="OrthoDB" id="7560784at2"/>
<organism evidence="3 4">
    <name type="scientific">Dyadobacter flavalbus</name>
    <dbReference type="NCBI Taxonomy" id="2579942"/>
    <lineage>
        <taxon>Bacteria</taxon>
        <taxon>Pseudomonadati</taxon>
        <taxon>Bacteroidota</taxon>
        <taxon>Cytophagia</taxon>
        <taxon>Cytophagales</taxon>
        <taxon>Spirosomataceae</taxon>
        <taxon>Dyadobacter</taxon>
    </lineage>
</organism>
<evidence type="ECO:0000256" key="1">
    <source>
        <dbReference type="SAM" id="MobiDB-lite"/>
    </source>
</evidence>
<proteinExistence type="predicted"/>
<feature type="region of interest" description="Disordered" evidence="1">
    <location>
        <begin position="200"/>
        <end position="223"/>
    </location>
</feature>
<dbReference type="InterPro" id="IPR025351">
    <property type="entry name" value="Pvc16_N"/>
</dbReference>